<gene>
    <name evidence="2" type="ORF">Ahy_B08g092985</name>
</gene>
<dbReference type="Proteomes" id="UP000289738">
    <property type="component" value="Chromosome B08"/>
</dbReference>
<proteinExistence type="predicted"/>
<accession>A0A444Y4Y4</accession>
<keyword evidence="3" id="KW-1185">Reference proteome</keyword>
<evidence type="ECO:0000313" key="2">
    <source>
        <dbReference type="EMBL" id="RYQ97021.1"/>
    </source>
</evidence>
<feature type="compositionally biased region" description="Basic residues" evidence="1">
    <location>
        <begin position="33"/>
        <end position="51"/>
    </location>
</feature>
<sequence>MQWIQNCQEFWNRDAQYRRNLHWEHRGSPRGRYPCHRGRARGHLRGRRRRNQQSTRKPQTDKGKGATPSVHSRIVFASDGETYPKGIPFPAKLDKGKSAVNISDVDKDTDVDLNEEYFEEGNNDMVGTISIIPIEYLGKYEGDPEDDYDMDAEEAFSFIRYEDELGYFLRPSEKQKSHLLPLHITSTMSGIKVNKVLIDGGAAISFLPERMLMKVANILMIWFPPILL</sequence>
<evidence type="ECO:0000256" key="1">
    <source>
        <dbReference type="SAM" id="MobiDB-lite"/>
    </source>
</evidence>
<protein>
    <recommendedName>
        <fullName evidence="4">Peptidase A2 domain-containing protein</fullName>
    </recommendedName>
</protein>
<organism evidence="2 3">
    <name type="scientific">Arachis hypogaea</name>
    <name type="common">Peanut</name>
    <dbReference type="NCBI Taxonomy" id="3818"/>
    <lineage>
        <taxon>Eukaryota</taxon>
        <taxon>Viridiplantae</taxon>
        <taxon>Streptophyta</taxon>
        <taxon>Embryophyta</taxon>
        <taxon>Tracheophyta</taxon>
        <taxon>Spermatophyta</taxon>
        <taxon>Magnoliopsida</taxon>
        <taxon>eudicotyledons</taxon>
        <taxon>Gunneridae</taxon>
        <taxon>Pentapetalae</taxon>
        <taxon>rosids</taxon>
        <taxon>fabids</taxon>
        <taxon>Fabales</taxon>
        <taxon>Fabaceae</taxon>
        <taxon>Papilionoideae</taxon>
        <taxon>50 kb inversion clade</taxon>
        <taxon>dalbergioids sensu lato</taxon>
        <taxon>Dalbergieae</taxon>
        <taxon>Pterocarpus clade</taxon>
        <taxon>Arachis</taxon>
    </lineage>
</organism>
<name>A0A444Y4Y4_ARAHY</name>
<evidence type="ECO:0008006" key="4">
    <source>
        <dbReference type="Google" id="ProtNLM"/>
    </source>
</evidence>
<reference evidence="2 3" key="1">
    <citation type="submission" date="2019-01" db="EMBL/GenBank/DDBJ databases">
        <title>Sequencing of cultivated peanut Arachis hypogaea provides insights into genome evolution and oil improvement.</title>
        <authorList>
            <person name="Chen X."/>
        </authorList>
    </citation>
    <scope>NUCLEOTIDE SEQUENCE [LARGE SCALE GENOMIC DNA]</scope>
    <source>
        <strain evidence="3">cv. Fuhuasheng</strain>
        <tissue evidence="2">Leaves</tissue>
    </source>
</reference>
<evidence type="ECO:0000313" key="3">
    <source>
        <dbReference type="Proteomes" id="UP000289738"/>
    </source>
</evidence>
<dbReference type="AlphaFoldDB" id="A0A444Y4Y4"/>
<feature type="region of interest" description="Disordered" evidence="1">
    <location>
        <begin position="25"/>
        <end position="71"/>
    </location>
</feature>
<comment type="caution">
    <text evidence="2">The sequence shown here is derived from an EMBL/GenBank/DDBJ whole genome shotgun (WGS) entry which is preliminary data.</text>
</comment>
<dbReference type="EMBL" id="SDMP01000018">
    <property type="protein sequence ID" value="RYQ97021.1"/>
    <property type="molecule type" value="Genomic_DNA"/>
</dbReference>